<feature type="region of interest" description="Disordered" evidence="1">
    <location>
        <begin position="62"/>
        <end position="85"/>
    </location>
</feature>
<proteinExistence type="predicted"/>
<keyword evidence="3" id="KW-1185">Reference proteome</keyword>
<dbReference type="Pfam" id="PF13332">
    <property type="entry name" value="Fil_haemagg_2"/>
    <property type="match status" value="2"/>
</dbReference>
<evidence type="ECO:0008006" key="4">
    <source>
        <dbReference type="Google" id="ProtNLM"/>
    </source>
</evidence>
<protein>
    <recommendedName>
        <fullName evidence="4">Filamentous hemagglutinin</fullName>
    </recommendedName>
</protein>
<evidence type="ECO:0000256" key="1">
    <source>
        <dbReference type="SAM" id="MobiDB-lite"/>
    </source>
</evidence>
<feature type="compositionally biased region" description="Basic and acidic residues" evidence="1">
    <location>
        <begin position="62"/>
        <end position="74"/>
    </location>
</feature>
<dbReference type="Proteomes" id="UP000008948">
    <property type="component" value="Unassembled WGS sequence"/>
</dbReference>
<gene>
    <name evidence="2" type="ORF">MEI_00421</name>
</gene>
<dbReference type="InterPro" id="IPR025157">
    <property type="entry name" value="Hemagglutinin_rpt"/>
</dbReference>
<dbReference type="EMBL" id="AIMH01000005">
    <property type="protein sequence ID" value="EJF98598.1"/>
    <property type="molecule type" value="Genomic_DNA"/>
</dbReference>
<organism evidence="2 3">
    <name type="scientific">Bartonella vinsonii subsp. arupensis Pm136co</name>
    <dbReference type="NCBI Taxonomy" id="1094561"/>
    <lineage>
        <taxon>Bacteria</taxon>
        <taxon>Pseudomonadati</taxon>
        <taxon>Pseudomonadota</taxon>
        <taxon>Alphaproteobacteria</taxon>
        <taxon>Hyphomicrobiales</taxon>
        <taxon>Bartonellaceae</taxon>
        <taxon>Bartonella</taxon>
    </lineage>
</organism>
<evidence type="ECO:0000313" key="3">
    <source>
        <dbReference type="Proteomes" id="UP000008948"/>
    </source>
</evidence>
<sequence>MDAGRTTVDGVGTVLNTNALSVGGNASVIAKQDLTASGVKITTGGDLTMATEQGDLTIGSAETHHHSEHSDSTMHHKSQVSSGGSTILLSGKDLNVLGSDVQAKERLHLQAERNISIDATRNSANSHRGDQTSHVALHNGSHLSSGKETTVISGQDIHMAASDIDAKGNVALGAQGEIAIGVRKDEMEDHLHSNNTKADMQASVSQGSSIKSGGNVTAIAGQDGKKHDLTITGSSIAAEKKVGLKASNDVVIINAEDSLHYEMSYHKDGGTFSSSKSVHNKIDATQVVGSSVTGGEGVALESGNDTTIIRSMLLAGKGKETPEDQKQADITIHSGGKIVIKGVQEQFDQQQQSSSSNFIKMVIMNRFQQNYRDGTR</sequence>
<comment type="caution">
    <text evidence="2">The sequence shown here is derived from an EMBL/GenBank/DDBJ whole genome shotgun (WGS) entry which is preliminary data.</text>
</comment>
<evidence type="ECO:0000313" key="2">
    <source>
        <dbReference type="EMBL" id="EJF98598.1"/>
    </source>
</evidence>
<name>A0ABN0GQP5_BARVI</name>
<reference evidence="2 3" key="1">
    <citation type="submission" date="2012-03" db="EMBL/GenBank/DDBJ databases">
        <title>The Genome Sequence of Bartonella vinsonii subsp. arupensis str. Pm136co.</title>
        <authorList>
            <consortium name="The Broad Institute Genome Sequencing Platform"/>
            <consortium name="The Broad Institute Genome Sequencing Center for Infectious Disease"/>
            <person name="Feldgarden M."/>
            <person name="Kirby J."/>
            <person name="Kosoy M."/>
            <person name="Birtles R."/>
            <person name="Probert W.S."/>
            <person name="Chiaraviglio L."/>
            <person name="Young S.K."/>
            <person name="Zeng Q."/>
            <person name="Gargeya S."/>
            <person name="Fitzgerald M."/>
            <person name="Haas B."/>
            <person name="Abouelleil A."/>
            <person name="Alvarado L."/>
            <person name="Arachchi H.M."/>
            <person name="Berlin A."/>
            <person name="Chapman S.B."/>
            <person name="Gearin G."/>
            <person name="Goldberg J."/>
            <person name="Griggs A."/>
            <person name="Gujja S."/>
            <person name="Hansen M."/>
            <person name="Heiman D."/>
            <person name="Howarth C."/>
            <person name="Larimer J."/>
            <person name="Lui A."/>
            <person name="MacDonald P.J.P."/>
            <person name="McCowen C."/>
            <person name="Montmayeur A."/>
            <person name="Murphy C."/>
            <person name="Neiman D."/>
            <person name="Pearson M."/>
            <person name="Priest M."/>
            <person name="Roberts A."/>
            <person name="Saif S."/>
            <person name="Shea T."/>
            <person name="Sisk P."/>
            <person name="Stolte C."/>
            <person name="Sykes S."/>
            <person name="Wortman J."/>
            <person name="Nusbaum C."/>
            <person name="Birren B."/>
        </authorList>
    </citation>
    <scope>NUCLEOTIDE SEQUENCE [LARGE SCALE GENOMIC DNA]</scope>
    <source>
        <strain evidence="2 3">Pm136co</strain>
    </source>
</reference>
<accession>A0ABN0GQP5</accession>